<organism evidence="9 10">
    <name type="scientific">Chryseolinea serpens</name>
    <dbReference type="NCBI Taxonomy" id="947013"/>
    <lineage>
        <taxon>Bacteria</taxon>
        <taxon>Pseudomonadati</taxon>
        <taxon>Bacteroidota</taxon>
        <taxon>Cytophagia</taxon>
        <taxon>Cytophagales</taxon>
        <taxon>Fulvivirgaceae</taxon>
        <taxon>Chryseolinea</taxon>
    </lineage>
</organism>
<dbReference type="GO" id="GO:0005886">
    <property type="term" value="C:plasma membrane"/>
    <property type="evidence" value="ECO:0007669"/>
    <property type="project" value="UniProtKB-SubCell"/>
</dbReference>
<dbReference type="Pfam" id="PF02687">
    <property type="entry name" value="FtsX"/>
    <property type="match status" value="2"/>
</dbReference>
<evidence type="ECO:0000256" key="3">
    <source>
        <dbReference type="ARBA" id="ARBA00022692"/>
    </source>
</evidence>
<feature type="transmembrane region" description="Helical" evidence="6">
    <location>
        <begin position="367"/>
        <end position="386"/>
    </location>
</feature>
<feature type="transmembrane region" description="Helical" evidence="6">
    <location>
        <begin position="327"/>
        <end position="347"/>
    </location>
</feature>
<name>A0A1M5R7Q3_9BACT</name>
<dbReference type="InterPro" id="IPR025857">
    <property type="entry name" value="MacB_PCD"/>
</dbReference>
<evidence type="ECO:0000256" key="4">
    <source>
        <dbReference type="ARBA" id="ARBA00022989"/>
    </source>
</evidence>
<dbReference type="Proteomes" id="UP000184212">
    <property type="component" value="Unassembled WGS sequence"/>
</dbReference>
<feature type="transmembrane region" description="Helical" evidence="6">
    <location>
        <begin position="726"/>
        <end position="746"/>
    </location>
</feature>
<dbReference type="EMBL" id="FQWQ01000002">
    <property type="protein sequence ID" value="SHH22377.1"/>
    <property type="molecule type" value="Genomic_DNA"/>
</dbReference>
<feature type="domain" description="ABC3 transporter permease C-terminal" evidence="7">
    <location>
        <begin position="276"/>
        <end position="383"/>
    </location>
</feature>
<dbReference type="InterPro" id="IPR050250">
    <property type="entry name" value="Macrolide_Exporter_MacB"/>
</dbReference>
<proteinExistence type="predicted"/>
<feature type="transmembrane region" description="Helical" evidence="6">
    <location>
        <begin position="21"/>
        <end position="42"/>
    </location>
</feature>
<gene>
    <name evidence="9" type="ORF">SAMN04488109_3241</name>
</gene>
<evidence type="ECO:0000256" key="5">
    <source>
        <dbReference type="ARBA" id="ARBA00023136"/>
    </source>
</evidence>
<feature type="transmembrane region" description="Helical" evidence="6">
    <location>
        <begin position="684"/>
        <end position="706"/>
    </location>
</feature>
<feature type="transmembrane region" description="Helical" evidence="6">
    <location>
        <begin position="406"/>
        <end position="429"/>
    </location>
</feature>
<protein>
    <submittedName>
        <fullName evidence="9">MacB-like core domain-containing protein</fullName>
    </submittedName>
</protein>
<comment type="subcellular location">
    <subcellularLocation>
        <location evidence="1">Cell membrane</location>
        <topology evidence="1">Multi-pass membrane protein</topology>
    </subcellularLocation>
</comment>
<evidence type="ECO:0000256" key="6">
    <source>
        <dbReference type="SAM" id="Phobius"/>
    </source>
</evidence>
<keyword evidence="5 6" id="KW-0472">Membrane</keyword>
<accession>A0A1M5R7Q3</accession>
<feature type="transmembrane region" description="Helical" evidence="6">
    <location>
        <begin position="636"/>
        <end position="663"/>
    </location>
</feature>
<dbReference type="PANTHER" id="PTHR30572:SF18">
    <property type="entry name" value="ABC-TYPE MACROLIDE FAMILY EXPORT SYSTEM PERMEASE COMPONENT 2"/>
    <property type="match status" value="1"/>
</dbReference>
<feature type="transmembrane region" description="Helical" evidence="6">
    <location>
        <begin position="269"/>
        <end position="297"/>
    </location>
</feature>
<evidence type="ECO:0000256" key="2">
    <source>
        <dbReference type="ARBA" id="ARBA00022475"/>
    </source>
</evidence>
<evidence type="ECO:0000256" key="1">
    <source>
        <dbReference type="ARBA" id="ARBA00004651"/>
    </source>
</evidence>
<dbReference type="STRING" id="947013.SAMN04488109_3241"/>
<evidence type="ECO:0000259" key="7">
    <source>
        <dbReference type="Pfam" id="PF02687"/>
    </source>
</evidence>
<dbReference type="GO" id="GO:0022857">
    <property type="term" value="F:transmembrane transporter activity"/>
    <property type="evidence" value="ECO:0007669"/>
    <property type="project" value="TreeGrafter"/>
</dbReference>
<reference evidence="9 10" key="1">
    <citation type="submission" date="2016-11" db="EMBL/GenBank/DDBJ databases">
        <authorList>
            <person name="Jaros S."/>
            <person name="Januszkiewicz K."/>
            <person name="Wedrychowicz H."/>
        </authorList>
    </citation>
    <scope>NUCLEOTIDE SEQUENCE [LARGE SCALE GENOMIC DNA]</scope>
    <source>
        <strain evidence="9 10">DSM 24574</strain>
    </source>
</reference>
<keyword evidence="3 6" id="KW-0812">Transmembrane</keyword>
<sequence>MLRQNLTLVIRALWSKRIYTSIILLSLTVGFVCSNLLVSFLVSETNADSFHKNKARIFQVFSNNPFGDEGQIPYIPDYMHDYFTTTYAEVENMCQLATIDRTTISTEKNALSDLMVLSVDSSFFTFFDFPIVAGGGSNCLAPGNIVLSRDKAVALFGGPDVVGKVVTLEAADTTVQLVVSAVVEKAPERSHLVFDALVNHATSDWNGGAAYVLLADASMSQGLQTRINKDTQRPGLLGPGTIDYHFAPLTESYFSGFNKMRFMLTRSPMFITVGYIVCGLILFIAGFNFINLFLLFWQSRKKEIGIKKTLGVSPKGLLEFSMVETGVYIFAAYALSLAVTFLMIPVFNTVLEASVSTDYFLNVKVMSLLGMILFVAGISVVILSVAKQWRMKPVSLMTKDSTTVRFNGFLFTMQFMVSIALTVCTVTIIRQMDFLENAPLGFNRNIIQLDAPDKAADKDILVLKQKVGALSTVNHVTVCSGNPINGNSMVRYDLENGEFYSPNIFSGDDDFLKTLNLELVEGELLTEHSKGKLVNQKLIRLFNLKNPVGQRIPGTKDIIRGVVKDFTCSSFKQEIPPVIISYYNEGRALLVDFKGHGLAEVMPQLQRQWRSVFPESVFTYRIIQEDLMKKYKEDTFFYRIMIAFSGVSIVLSCFGLFALSWAVTEARTKEMGIRKVLGATSLDILNLLTLLFTKRIALAFVFAAPIGYYLMSQWLTRFANRIEMDAWIFVLSVILVAVVAVLTLSLQTVKATLTNPVDSLKNE</sequence>
<feature type="domain" description="MacB-like periplasmic core" evidence="8">
    <location>
        <begin position="20"/>
        <end position="218"/>
    </location>
</feature>
<evidence type="ECO:0000313" key="9">
    <source>
        <dbReference type="EMBL" id="SHH22377.1"/>
    </source>
</evidence>
<keyword evidence="10" id="KW-1185">Reference proteome</keyword>
<dbReference type="AlphaFoldDB" id="A0A1M5R7Q3"/>
<keyword evidence="4 6" id="KW-1133">Transmembrane helix</keyword>
<dbReference type="InterPro" id="IPR003838">
    <property type="entry name" value="ABC3_permease_C"/>
</dbReference>
<evidence type="ECO:0000259" key="8">
    <source>
        <dbReference type="Pfam" id="PF12704"/>
    </source>
</evidence>
<dbReference type="RefSeq" id="WP_073135972.1">
    <property type="nucleotide sequence ID" value="NZ_FQWQ01000002.1"/>
</dbReference>
<evidence type="ECO:0000313" key="10">
    <source>
        <dbReference type="Proteomes" id="UP000184212"/>
    </source>
</evidence>
<dbReference type="Pfam" id="PF12704">
    <property type="entry name" value="MacB_PCD"/>
    <property type="match status" value="1"/>
</dbReference>
<feature type="domain" description="ABC3 transporter permease C-terminal" evidence="7">
    <location>
        <begin position="643"/>
        <end position="752"/>
    </location>
</feature>
<dbReference type="PANTHER" id="PTHR30572">
    <property type="entry name" value="MEMBRANE COMPONENT OF TRANSPORTER-RELATED"/>
    <property type="match status" value="1"/>
</dbReference>
<keyword evidence="2" id="KW-1003">Cell membrane</keyword>